<proteinExistence type="predicted"/>
<evidence type="ECO:0000256" key="2">
    <source>
        <dbReference type="SAM" id="SignalP"/>
    </source>
</evidence>
<keyword evidence="1" id="KW-1133">Transmembrane helix</keyword>
<feature type="signal peptide" evidence="2">
    <location>
        <begin position="1"/>
        <end position="19"/>
    </location>
</feature>
<evidence type="ECO:0008006" key="5">
    <source>
        <dbReference type="Google" id="ProtNLM"/>
    </source>
</evidence>
<dbReference type="AlphaFoldDB" id="A0A2P6N836"/>
<dbReference type="OrthoDB" id="5956805at2759"/>
<keyword evidence="2" id="KW-0732">Signal</keyword>
<accession>A0A2P6N836</accession>
<dbReference type="PANTHER" id="PTHR11319">
    <property type="entry name" value="G PROTEIN-COUPLED RECEPTOR-RELATED"/>
    <property type="match status" value="1"/>
</dbReference>
<organism evidence="3 4">
    <name type="scientific">Planoprotostelium fungivorum</name>
    <dbReference type="NCBI Taxonomy" id="1890364"/>
    <lineage>
        <taxon>Eukaryota</taxon>
        <taxon>Amoebozoa</taxon>
        <taxon>Evosea</taxon>
        <taxon>Variosea</taxon>
        <taxon>Cavosteliida</taxon>
        <taxon>Cavosteliaceae</taxon>
        <taxon>Planoprotostelium</taxon>
    </lineage>
</organism>
<keyword evidence="4" id="KW-1185">Reference proteome</keyword>
<evidence type="ECO:0000256" key="1">
    <source>
        <dbReference type="SAM" id="Phobius"/>
    </source>
</evidence>
<name>A0A2P6N836_9EUKA</name>
<dbReference type="InterPro" id="IPR011050">
    <property type="entry name" value="Pectin_lyase_fold/virulence"/>
</dbReference>
<sequence>MKRILLSLLLLYFVCIVLTCDTYVDSIEGDDVEGCGTIESPCRSISNHTSVCLATPGIYLLGKYFPPQMTSWSRSNASVSGEVKKDALSEELTSQLPTVNCSKRSYDMQKQLHSKGGPIIWNQVSIGNCDCTWWGVNFSDIRITQVSFFHSTLHIIYPILNDRDGAVVINDNNLTLSTLEIVARTSNHLEEMPLSVQNNLIYRSTVEVTSSGILFPYTVRVQQNTLSVGHVVVRFDWQVPPYSKIFVIANKGEGEITLEAKETLTVMTDASDRQYANLTVEENDVTRMMFQYENYRLGGTINVNFEGNQMNEVEMDLNTWSLNNMMKDNIVSDMSLKSSSLIRYLNNGMEDNFIDTLTFGMGIQDKTTLYKQSFYLKRNTFGTVYLAVQRGSGTTPWRLLQSSMSIEDNRWTQDGSTSALSIEGFQYVDMFITRNNVTGNRRSVSGAGIRIISAKSSHIIMSHNRASTGAAVSIMISNGNVTFSHNELRNNEATVSAGGLSIVGDNLAAIRVTECLMENNIAPHASAFDLLGTTNTTTVNNTIYADQSMSTDGTVAINPMNYNPVNRLFCPPQTRLKVTSTSWACSSCQGLGYLFEAGLMDNGQTNYTECKSCPDHVDCDGVTPQAAGGYWCTYSVELGVMKCYDCPDGYCRDDKHEWNDSCAARRTGTLCGECEEGYRPSLFSSACIAEDKCKRGYFSLIFLAPVVYLIFFSLLPVGDGSVLKSTSFFIQTVPLLTFLTFFISPGGSDGSSGFGLCVGQLNYVHKQLLILYIPVATVTVFGLACLISGILYHCRRRSHTDQHYEMIDENGDEEVREEEKRSVYSRCGVGMMTAYLLVYGGITSICLKLLFCVQIDGQEEGVLYHSGNIKCDSPWRIVLMIVAGVILLPSPFLIILLRRKLKARREQTCRDVRKMLDGCYRSSCKYWESVYMLRKLTISAVYVVGSYSHWGPTIMRSVLTFSLASHLLFQPFRTRIEQTLETVCLMSLTGLTILDTVEKQTNEAIVLEIVLIAVPLSFSGYLIVKSTYIGLKNYIVKKWKERKEKRSSEDEYLIQK</sequence>
<evidence type="ECO:0000313" key="4">
    <source>
        <dbReference type="Proteomes" id="UP000241769"/>
    </source>
</evidence>
<dbReference type="PANTHER" id="PTHR11319:SF35">
    <property type="entry name" value="OUTER MEMBRANE PROTEIN PMPC-RELATED"/>
    <property type="match status" value="1"/>
</dbReference>
<comment type="caution">
    <text evidence="3">The sequence shown here is derived from an EMBL/GenBank/DDBJ whole genome shotgun (WGS) entry which is preliminary data.</text>
</comment>
<feature type="transmembrane region" description="Helical" evidence="1">
    <location>
        <begin position="834"/>
        <end position="857"/>
    </location>
</feature>
<feature type="transmembrane region" description="Helical" evidence="1">
    <location>
        <begin position="1004"/>
        <end position="1024"/>
    </location>
</feature>
<feature type="chain" id="PRO_5015192335" description="Right handed beta helix domain-containing protein" evidence="2">
    <location>
        <begin position="20"/>
        <end position="1056"/>
    </location>
</feature>
<gene>
    <name evidence="3" type="ORF">PROFUN_12270</name>
</gene>
<keyword evidence="1" id="KW-0812">Transmembrane</keyword>
<dbReference type="EMBL" id="MDYQ01000161">
    <property type="protein sequence ID" value="PRP80116.1"/>
    <property type="molecule type" value="Genomic_DNA"/>
</dbReference>
<dbReference type="InParanoid" id="A0A2P6N836"/>
<protein>
    <recommendedName>
        <fullName evidence="5">Right handed beta helix domain-containing protein</fullName>
    </recommendedName>
</protein>
<feature type="transmembrane region" description="Helical" evidence="1">
    <location>
        <begin position="697"/>
        <end position="716"/>
    </location>
</feature>
<feature type="transmembrane region" description="Helical" evidence="1">
    <location>
        <begin position="728"/>
        <end position="748"/>
    </location>
</feature>
<feature type="transmembrane region" description="Helical" evidence="1">
    <location>
        <begin position="877"/>
        <end position="897"/>
    </location>
</feature>
<dbReference type="Proteomes" id="UP000241769">
    <property type="component" value="Unassembled WGS sequence"/>
</dbReference>
<reference evidence="3 4" key="1">
    <citation type="journal article" date="2018" name="Genome Biol. Evol.">
        <title>Multiple Roots of Fruiting Body Formation in Amoebozoa.</title>
        <authorList>
            <person name="Hillmann F."/>
            <person name="Forbes G."/>
            <person name="Novohradska S."/>
            <person name="Ferling I."/>
            <person name="Riege K."/>
            <person name="Groth M."/>
            <person name="Westermann M."/>
            <person name="Marz M."/>
            <person name="Spaller T."/>
            <person name="Winckler T."/>
            <person name="Schaap P."/>
            <person name="Glockner G."/>
        </authorList>
    </citation>
    <scope>NUCLEOTIDE SEQUENCE [LARGE SCALE GENOMIC DNA]</scope>
    <source>
        <strain evidence="3 4">Jena</strain>
    </source>
</reference>
<keyword evidence="1" id="KW-0472">Membrane</keyword>
<evidence type="ECO:0000313" key="3">
    <source>
        <dbReference type="EMBL" id="PRP80116.1"/>
    </source>
</evidence>
<dbReference type="SUPFAM" id="SSF51126">
    <property type="entry name" value="Pectin lyase-like"/>
    <property type="match status" value="2"/>
</dbReference>
<feature type="transmembrane region" description="Helical" evidence="1">
    <location>
        <begin position="768"/>
        <end position="792"/>
    </location>
</feature>